<dbReference type="PANTHER" id="PTHR46238:SF8">
    <property type="entry name" value="ENDONUCLEASE_EXONUCLEASE_PHOSPHATASE DOMAIN-CONTAINING PROTEIN"/>
    <property type="match status" value="1"/>
</dbReference>
<dbReference type="PANTHER" id="PTHR46238">
    <property type="entry name" value="REVERSE TRANSCRIPTASE DOMAIN-CONTAINING PROTEIN"/>
    <property type="match status" value="1"/>
</dbReference>
<name>A0A9J5YEL7_SOLCO</name>
<organism evidence="1 2">
    <name type="scientific">Solanum commersonii</name>
    <name type="common">Commerson's wild potato</name>
    <name type="synonym">Commerson's nightshade</name>
    <dbReference type="NCBI Taxonomy" id="4109"/>
    <lineage>
        <taxon>Eukaryota</taxon>
        <taxon>Viridiplantae</taxon>
        <taxon>Streptophyta</taxon>
        <taxon>Embryophyta</taxon>
        <taxon>Tracheophyta</taxon>
        <taxon>Spermatophyta</taxon>
        <taxon>Magnoliopsida</taxon>
        <taxon>eudicotyledons</taxon>
        <taxon>Gunneridae</taxon>
        <taxon>Pentapetalae</taxon>
        <taxon>asterids</taxon>
        <taxon>lamiids</taxon>
        <taxon>Solanales</taxon>
        <taxon>Solanaceae</taxon>
        <taxon>Solanoideae</taxon>
        <taxon>Solaneae</taxon>
        <taxon>Solanum</taxon>
    </lineage>
</organism>
<dbReference type="Proteomes" id="UP000824120">
    <property type="component" value="Chromosome 6"/>
</dbReference>
<reference evidence="1 2" key="1">
    <citation type="submission" date="2020-09" db="EMBL/GenBank/DDBJ databases">
        <title>De no assembly of potato wild relative species, Solanum commersonii.</title>
        <authorList>
            <person name="Cho K."/>
        </authorList>
    </citation>
    <scope>NUCLEOTIDE SEQUENCE [LARGE SCALE GENOMIC DNA]</scope>
    <source>
        <strain evidence="1">LZ3.2</strain>
        <tissue evidence="1">Leaf</tissue>
    </source>
</reference>
<sequence length="98" mass="12036">MHVAEMRMLRWMCGHTRSHEIRNEVIREKMREARQMVWACAEEVRQRSTEEGVRGGGTRSRLKMYWRELIRQDMVQLHITEDMIIDRKEWRPRIRVEG</sequence>
<keyword evidence="2" id="KW-1185">Reference proteome</keyword>
<evidence type="ECO:0000313" key="1">
    <source>
        <dbReference type="EMBL" id="KAG5598287.1"/>
    </source>
</evidence>
<accession>A0A9J5YEL7</accession>
<proteinExistence type="predicted"/>
<dbReference type="AlphaFoldDB" id="A0A9J5YEL7"/>
<dbReference type="EMBL" id="JACXVP010000006">
    <property type="protein sequence ID" value="KAG5598287.1"/>
    <property type="molecule type" value="Genomic_DNA"/>
</dbReference>
<evidence type="ECO:0000313" key="2">
    <source>
        <dbReference type="Proteomes" id="UP000824120"/>
    </source>
</evidence>
<gene>
    <name evidence="1" type="ORF">H5410_029657</name>
</gene>
<protein>
    <submittedName>
        <fullName evidence="1">Uncharacterized protein</fullName>
    </submittedName>
</protein>
<dbReference type="OrthoDB" id="1283502at2759"/>
<comment type="caution">
    <text evidence="1">The sequence shown here is derived from an EMBL/GenBank/DDBJ whole genome shotgun (WGS) entry which is preliminary data.</text>
</comment>